<reference evidence="2 3" key="1">
    <citation type="journal article" date="2012" name="Science">
        <title>The Paleozoic origin of enzymatic lignin decomposition reconstructed from 31 fungal genomes.</title>
        <authorList>
            <person name="Floudas D."/>
            <person name="Binder M."/>
            <person name="Riley R."/>
            <person name="Barry K."/>
            <person name="Blanchette R.A."/>
            <person name="Henrissat B."/>
            <person name="Martinez A.T."/>
            <person name="Otillar R."/>
            <person name="Spatafora J.W."/>
            <person name="Yadav J.S."/>
            <person name="Aerts A."/>
            <person name="Benoit I."/>
            <person name="Boyd A."/>
            <person name="Carlson A."/>
            <person name="Copeland A."/>
            <person name="Coutinho P.M."/>
            <person name="de Vries R.P."/>
            <person name="Ferreira P."/>
            <person name="Findley K."/>
            <person name="Foster B."/>
            <person name="Gaskell J."/>
            <person name="Glotzer D."/>
            <person name="Gorecki P."/>
            <person name="Heitman J."/>
            <person name="Hesse C."/>
            <person name="Hori C."/>
            <person name="Igarashi K."/>
            <person name="Jurgens J.A."/>
            <person name="Kallen N."/>
            <person name="Kersten P."/>
            <person name="Kohler A."/>
            <person name="Kuees U."/>
            <person name="Kumar T.K.A."/>
            <person name="Kuo A."/>
            <person name="LaButti K."/>
            <person name="Larrondo L.F."/>
            <person name="Lindquist E."/>
            <person name="Ling A."/>
            <person name="Lombard V."/>
            <person name="Lucas S."/>
            <person name="Lundell T."/>
            <person name="Martin R."/>
            <person name="McLaughlin D.J."/>
            <person name="Morgenstern I."/>
            <person name="Morin E."/>
            <person name="Murat C."/>
            <person name="Nagy L.G."/>
            <person name="Nolan M."/>
            <person name="Ohm R.A."/>
            <person name="Patyshakuliyeva A."/>
            <person name="Rokas A."/>
            <person name="Ruiz-Duenas F.J."/>
            <person name="Sabat G."/>
            <person name="Salamov A."/>
            <person name="Samejima M."/>
            <person name="Schmutz J."/>
            <person name="Slot J.C."/>
            <person name="St John F."/>
            <person name="Stenlid J."/>
            <person name="Sun H."/>
            <person name="Sun S."/>
            <person name="Syed K."/>
            <person name="Tsang A."/>
            <person name="Wiebenga A."/>
            <person name="Young D."/>
            <person name="Pisabarro A."/>
            <person name="Eastwood D.C."/>
            <person name="Martin F."/>
            <person name="Cullen D."/>
            <person name="Grigoriev I.V."/>
            <person name="Hibbett D.S."/>
        </authorList>
    </citation>
    <scope>NUCLEOTIDE SEQUENCE</scope>
    <source>
        <strain evidence="3">FP-58527</strain>
    </source>
</reference>
<feature type="region of interest" description="Disordered" evidence="1">
    <location>
        <begin position="465"/>
        <end position="491"/>
    </location>
</feature>
<proteinExistence type="predicted"/>
<evidence type="ECO:0008006" key="4">
    <source>
        <dbReference type="Google" id="ProtNLM"/>
    </source>
</evidence>
<feature type="compositionally biased region" description="Pro residues" evidence="1">
    <location>
        <begin position="546"/>
        <end position="555"/>
    </location>
</feature>
<evidence type="ECO:0000313" key="3">
    <source>
        <dbReference type="Proteomes" id="UP000015241"/>
    </source>
</evidence>
<organism evidence="2 3">
    <name type="scientific">Fomitopsis schrenkii</name>
    <name type="common">Brown rot fungus</name>
    <dbReference type="NCBI Taxonomy" id="2126942"/>
    <lineage>
        <taxon>Eukaryota</taxon>
        <taxon>Fungi</taxon>
        <taxon>Dikarya</taxon>
        <taxon>Basidiomycota</taxon>
        <taxon>Agaricomycotina</taxon>
        <taxon>Agaricomycetes</taxon>
        <taxon>Polyporales</taxon>
        <taxon>Fomitopsis</taxon>
    </lineage>
</organism>
<dbReference type="OrthoDB" id="3250756at2759"/>
<dbReference type="HOGENOM" id="CLU_038175_0_0_1"/>
<evidence type="ECO:0000256" key="1">
    <source>
        <dbReference type="SAM" id="MobiDB-lite"/>
    </source>
</evidence>
<dbReference type="AlphaFoldDB" id="S8DSC9"/>
<dbReference type="EMBL" id="KE504205">
    <property type="protein sequence ID" value="EPS95557.1"/>
    <property type="molecule type" value="Genomic_DNA"/>
</dbReference>
<gene>
    <name evidence="2" type="ORF">FOMPIDRAFT_157550</name>
</gene>
<dbReference type="InParanoid" id="S8DSC9"/>
<feature type="region of interest" description="Disordered" evidence="1">
    <location>
        <begin position="533"/>
        <end position="580"/>
    </location>
</feature>
<keyword evidence="3" id="KW-1185">Reference proteome</keyword>
<feature type="compositionally biased region" description="Low complexity" evidence="1">
    <location>
        <begin position="470"/>
        <end position="482"/>
    </location>
</feature>
<sequence>MATLPQELYDELVQWTDKNTLCALAQTSKAFRPPAERLLYRVVLVRDAQDAFNACLALEARDGERGPYARKFWFYYRTSRLPVLPERFWQAVRVALTLTVNLDTLALYDPTFTNTWVLSGPEIKFQLREANLGLQWDKTLVDFLETQDRLVCLHVEDSLEDSPLAAIAPGKLDKLRILHAPPLVVAELLVCPLTHLQIEVDSDTAAIVPTVMLDVGRIMRTLLSLQVTYLPENMALEVFHIISTSVYAPTLYRLGALPYPSVAIAVLTALQRQEVHRCLMRCYKLEMLELDVTGWLPQPIDAYQRMLAAELRTFCPRIAYVGFWINSTQYSWFYREEEWSQTRQSGRSPAQETMWRNLPWRFGRGEVGPKRIFTASSGLGGVETRLGPQRCLVMGVSQCDVAIPELSTQQQRCFEARRPSERITRPGPALRGPHCSAAVLMRSASPSSAAASSPSSFHLHLSGPLYSMQSTSTRPHGSSSSPSTPPPSIAALPSLAHSLSAFPTMTSVTKDMVHYGMSKHQRDASEAKLNEALLRSQQRPQLVTPPQSPSRPPAVPRQDDDDEQPLMMSPRKRKVKNASS</sequence>
<dbReference type="eggNOG" id="ENOG502SPQS">
    <property type="taxonomic scope" value="Eukaryota"/>
</dbReference>
<accession>S8DSC9</accession>
<protein>
    <recommendedName>
        <fullName evidence="4">F-box domain-containing protein</fullName>
    </recommendedName>
</protein>
<evidence type="ECO:0000313" key="2">
    <source>
        <dbReference type="EMBL" id="EPS95557.1"/>
    </source>
</evidence>
<feature type="compositionally biased region" description="Basic residues" evidence="1">
    <location>
        <begin position="570"/>
        <end position="580"/>
    </location>
</feature>
<name>S8DSC9_FOMSC</name>
<dbReference type="Proteomes" id="UP000015241">
    <property type="component" value="Unassembled WGS sequence"/>
</dbReference>